<gene>
    <name evidence="2" type="ORF">F5Z01DRAFT_668662</name>
</gene>
<feature type="compositionally biased region" description="Polar residues" evidence="1">
    <location>
        <begin position="190"/>
        <end position="200"/>
    </location>
</feature>
<dbReference type="RefSeq" id="XP_046113565.1">
    <property type="nucleotide sequence ID" value="XM_046264366.1"/>
</dbReference>
<comment type="caution">
    <text evidence="2">The sequence shown here is derived from an EMBL/GenBank/DDBJ whole genome shotgun (WGS) entry which is preliminary data.</text>
</comment>
<accession>A0A9P7ZCY9</accession>
<proteinExistence type="predicted"/>
<dbReference type="GeneID" id="70295269"/>
<dbReference type="EMBL" id="MU251297">
    <property type="protein sequence ID" value="KAG9249641.1"/>
    <property type="molecule type" value="Genomic_DNA"/>
</dbReference>
<feature type="region of interest" description="Disordered" evidence="1">
    <location>
        <begin position="1"/>
        <end position="24"/>
    </location>
</feature>
<protein>
    <submittedName>
        <fullName evidence="2">Uncharacterized protein</fullName>
    </submittedName>
</protein>
<sequence>MAQSARATFREPPARFPPSRRGHVSRHYQQHVECREPCVFCGRMQITVRKFIRHQEQHADEQDTLKMYYAKAMVNRLTSKSQKAYRASRQTLPNDVSNGRAGPSQASLPLEVSETMSPSAPFGDDPVFYGAGMFNIDNCLNFNAGASGPNPMPAMSHEAISDLAPHNSAVPTSQDATRTLSLGPFPSHPPCQSSSITDQPTSEMTQVGSWRTCFNSIIQRTEADQQGNTSGQHQPQVQRQQPQWQQPPFTLYPISNPRMVPDVVQFCIFSKWKDVSYSYKTQWAGIDSLPRQYDRILGLFHFSRGPTLRVHAEFFYPTATEYKRIWGKTYNGWVCLEGPAARLRGCQHLLEYIQRNSSACIQEMEDSLMIKLWDLARTERFSLLSKAFHLWTANRLLMKGWQCYQTPLVEDFDHPYFDQRPAPRVLQNQLDQHLEAYVADQERGIVGRIKSALSDFDKDRTDGFFATLVLLSVLEKDSWRLIYWVKYFSPTYQWRHPLTPEQLIDRSVNYARLLLAQLRNNRSTPPELAGLCDLG</sequence>
<feature type="region of interest" description="Disordered" evidence="1">
    <location>
        <begin position="165"/>
        <end position="200"/>
    </location>
</feature>
<feature type="region of interest" description="Disordered" evidence="1">
    <location>
        <begin position="80"/>
        <end position="106"/>
    </location>
</feature>
<name>A0A9P7ZCY9_9HYPO</name>
<keyword evidence="3" id="KW-1185">Reference proteome</keyword>
<reference evidence="2" key="1">
    <citation type="journal article" date="2021" name="IMA Fungus">
        <title>Genomic characterization of three marine fungi, including Emericellopsis atlantica sp. nov. with signatures of a generalist lifestyle and marine biomass degradation.</title>
        <authorList>
            <person name="Hagestad O.C."/>
            <person name="Hou L."/>
            <person name="Andersen J.H."/>
            <person name="Hansen E.H."/>
            <person name="Altermark B."/>
            <person name="Li C."/>
            <person name="Kuhnert E."/>
            <person name="Cox R.J."/>
            <person name="Crous P.W."/>
            <person name="Spatafora J.W."/>
            <person name="Lail K."/>
            <person name="Amirebrahimi M."/>
            <person name="Lipzen A."/>
            <person name="Pangilinan J."/>
            <person name="Andreopoulos W."/>
            <person name="Hayes R.D."/>
            <person name="Ng V."/>
            <person name="Grigoriev I.V."/>
            <person name="Jackson S.A."/>
            <person name="Sutton T.D.S."/>
            <person name="Dobson A.D.W."/>
            <person name="Rama T."/>
        </authorList>
    </citation>
    <scope>NUCLEOTIDE SEQUENCE</scope>
    <source>
        <strain evidence="2">TS7</strain>
    </source>
</reference>
<feature type="compositionally biased region" description="Low complexity" evidence="1">
    <location>
        <begin position="232"/>
        <end position="248"/>
    </location>
</feature>
<organism evidence="2 3">
    <name type="scientific">Emericellopsis atlantica</name>
    <dbReference type="NCBI Taxonomy" id="2614577"/>
    <lineage>
        <taxon>Eukaryota</taxon>
        <taxon>Fungi</taxon>
        <taxon>Dikarya</taxon>
        <taxon>Ascomycota</taxon>
        <taxon>Pezizomycotina</taxon>
        <taxon>Sordariomycetes</taxon>
        <taxon>Hypocreomycetidae</taxon>
        <taxon>Hypocreales</taxon>
        <taxon>Bionectriaceae</taxon>
        <taxon>Emericellopsis</taxon>
    </lineage>
</organism>
<dbReference type="OrthoDB" id="5362630at2759"/>
<evidence type="ECO:0000313" key="3">
    <source>
        <dbReference type="Proteomes" id="UP000887229"/>
    </source>
</evidence>
<feature type="region of interest" description="Disordered" evidence="1">
    <location>
        <begin position="223"/>
        <end position="248"/>
    </location>
</feature>
<feature type="compositionally biased region" description="Polar residues" evidence="1">
    <location>
        <begin position="80"/>
        <end position="97"/>
    </location>
</feature>
<dbReference type="Proteomes" id="UP000887229">
    <property type="component" value="Unassembled WGS sequence"/>
</dbReference>
<evidence type="ECO:0000256" key="1">
    <source>
        <dbReference type="SAM" id="MobiDB-lite"/>
    </source>
</evidence>
<dbReference type="AlphaFoldDB" id="A0A9P7ZCY9"/>
<evidence type="ECO:0000313" key="2">
    <source>
        <dbReference type="EMBL" id="KAG9249641.1"/>
    </source>
</evidence>
<feature type="compositionally biased region" description="Polar residues" evidence="1">
    <location>
        <begin position="169"/>
        <end position="180"/>
    </location>
</feature>